<feature type="non-terminal residue" evidence="2">
    <location>
        <position position="1"/>
    </location>
</feature>
<feature type="non-terminal residue" evidence="2">
    <location>
        <position position="76"/>
    </location>
</feature>
<evidence type="ECO:0000256" key="1">
    <source>
        <dbReference type="SAM" id="MobiDB-lite"/>
    </source>
</evidence>
<sequence>ILVPEGVPVSQDVTPQTVADQILTTTIAAELQMTLGITPEPDLITAFKDSTGMSTSSPIELTSEATGKPVSETELE</sequence>
<keyword evidence="3" id="KW-1185">Reference proteome</keyword>
<reference evidence="2 3" key="1">
    <citation type="submission" date="2024-05" db="EMBL/GenBank/DDBJ databases">
        <title>Genome sequencing and assembly of Indian major carp, Cirrhinus mrigala (Hamilton, 1822).</title>
        <authorList>
            <person name="Mohindra V."/>
            <person name="Chowdhury L.M."/>
            <person name="Lal K."/>
            <person name="Jena J.K."/>
        </authorList>
    </citation>
    <scope>NUCLEOTIDE SEQUENCE [LARGE SCALE GENOMIC DNA]</scope>
    <source>
        <strain evidence="2">CM1030</strain>
        <tissue evidence="2">Blood</tissue>
    </source>
</reference>
<organism evidence="2 3">
    <name type="scientific">Cirrhinus mrigala</name>
    <name type="common">Mrigala</name>
    <dbReference type="NCBI Taxonomy" id="683832"/>
    <lineage>
        <taxon>Eukaryota</taxon>
        <taxon>Metazoa</taxon>
        <taxon>Chordata</taxon>
        <taxon>Craniata</taxon>
        <taxon>Vertebrata</taxon>
        <taxon>Euteleostomi</taxon>
        <taxon>Actinopterygii</taxon>
        <taxon>Neopterygii</taxon>
        <taxon>Teleostei</taxon>
        <taxon>Ostariophysi</taxon>
        <taxon>Cypriniformes</taxon>
        <taxon>Cyprinidae</taxon>
        <taxon>Labeoninae</taxon>
        <taxon>Labeonini</taxon>
        <taxon>Cirrhinus</taxon>
    </lineage>
</organism>
<accession>A0ABD0NEP0</accession>
<gene>
    <name evidence="2" type="ORF">M9458_043550</name>
</gene>
<comment type="caution">
    <text evidence="2">The sequence shown here is derived from an EMBL/GenBank/DDBJ whole genome shotgun (WGS) entry which is preliminary data.</text>
</comment>
<proteinExistence type="predicted"/>
<dbReference type="AlphaFoldDB" id="A0ABD0NEP0"/>
<dbReference type="EMBL" id="JAMKFB020000022">
    <property type="protein sequence ID" value="KAL0159825.1"/>
    <property type="molecule type" value="Genomic_DNA"/>
</dbReference>
<evidence type="ECO:0000313" key="3">
    <source>
        <dbReference type="Proteomes" id="UP001529510"/>
    </source>
</evidence>
<dbReference type="Proteomes" id="UP001529510">
    <property type="component" value="Unassembled WGS sequence"/>
</dbReference>
<name>A0ABD0NEP0_CIRMR</name>
<protein>
    <submittedName>
        <fullName evidence="2">Uncharacterized protein</fullName>
    </submittedName>
</protein>
<feature type="compositionally biased region" description="Polar residues" evidence="1">
    <location>
        <begin position="51"/>
        <end position="65"/>
    </location>
</feature>
<feature type="region of interest" description="Disordered" evidence="1">
    <location>
        <begin position="49"/>
        <end position="76"/>
    </location>
</feature>
<evidence type="ECO:0000313" key="2">
    <source>
        <dbReference type="EMBL" id="KAL0159825.1"/>
    </source>
</evidence>